<dbReference type="AlphaFoldDB" id="A0A218YTJ5"/>
<keyword evidence="5" id="KW-0128">Catecholamine metabolism</keyword>
<organism evidence="7 8">
    <name type="scientific">Diplocarpon coronariae</name>
    <dbReference type="NCBI Taxonomy" id="2795749"/>
    <lineage>
        <taxon>Eukaryota</taxon>
        <taxon>Fungi</taxon>
        <taxon>Dikarya</taxon>
        <taxon>Ascomycota</taxon>
        <taxon>Pezizomycotina</taxon>
        <taxon>Leotiomycetes</taxon>
        <taxon>Helotiales</taxon>
        <taxon>Drepanopezizaceae</taxon>
        <taxon>Diplocarpon</taxon>
    </lineage>
</organism>
<sequence length="280" mass="30756">MSSTFDRQKAYAPQGEVFFDDGREEELVRFVTSQPERRGSPTEVLRAIDEFARTQKYLMNVGEHKGRIVTDLIQRTRPTVMVELGGYCGYSTILFAAAVRAAGGQRYFCLERSPQFARNIEELVAFAGLADVVRVVVGASSASLRALHRDGQLARIDLMFLDHYKPAYTSDLKLCESLGLVAAGTTLAADNVVAPGNPPYLRYVRSSVQEKRHALARGGEPDTQDFPGRSATQYGDVEALSTEVEGNPNLIYRSQLIDSWEPSGVPDAVEVTVCVGEESV</sequence>
<dbReference type="Proteomes" id="UP000242519">
    <property type="component" value="Unassembled WGS sequence"/>
</dbReference>
<dbReference type="InterPro" id="IPR029063">
    <property type="entry name" value="SAM-dependent_MTases_sf"/>
</dbReference>
<proteinExistence type="inferred from homology"/>
<comment type="similarity">
    <text evidence="6">Belongs to the class I-like SAM-binding methyltransferase superfamily. Cation-dependent O-methyltransferase family.</text>
</comment>
<evidence type="ECO:0000256" key="6">
    <source>
        <dbReference type="ARBA" id="ARBA00023453"/>
    </source>
</evidence>
<dbReference type="OrthoDB" id="186626at2759"/>
<gene>
    <name evidence="7" type="ORF">B2J93_5255</name>
</gene>
<dbReference type="STRING" id="503106.A0A218YTJ5"/>
<dbReference type="Gene3D" id="3.40.50.150">
    <property type="entry name" value="Vaccinia Virus protein VP39"/>
    <property type="match status" value="1"/>
</dbReference>
<dbReference type="InterPro" id="IPR002935">
    <property type="entry name" value="SAM_O-MeTrfase"/>
</dbReference>
<evidence type="ECO:0000313" key="7">
    <source>
        <dbReference type="EMBL" id="OWO92965.1"/>
    </source>
</evidence>
<dbReference type="EC" id="2.1.1.6" evidence="1"/>
<keyword evidence="2" id="KW-0489">Methyltransferase</keyword>
<comment type="caution">
    <text evidence="7">The sequence shown here is derived from an EMBL/GenBank/DDBJ whole genome shotgun (WGS) entry which is preliminary data.</text>
</comment>
<dbReference type="GO" id="GO:0008171">
    <property type="term" value="F:O-methyltransferase activity"/>
    <property type="evidence" value="ECO:0007669"/>
    <property type="project" value="InterPro"/>
</dbReference>
<reference evidence="7 8" key="1">
    <citation type="submission" date="2017-04" db="EMBL/GenBank/DDBJ databases">
        <title>Draft genome sequence of Marssonina coronaria NL1: causal agent of apple blotch.</title>
        <authorList>
            <person name="Cheng Q."/>
        </authorList>
    </citation>
    <scope>NUCLEOTIDE SEQUENCE [LARGE SCALE GENOMIC DNA]</scope>
    <source>
        <strain evidence="7 8">NL1</strain>
    </source>
</reference>
<evidence type="ECO:0000256" key="3">
    <source>
        <dbReference type="ARBA" id="ARBA00022679"/>
    </source>
</evidence>
<keyword evidence="8" id="KW-1185">Reference proteome</keyword>
<evidence type="ECO:0000256" key="2">
    <source>
        <dbReference type="ARBA" id="ARBA00022603"/>
    </source>
</evidence>
<evidence type="ECO:0000256" key="4">
    <source>
        <dbReference type="ARBA" id="ARBA00022691"/>
    </source>
</evidence>
<evidence type="ECO:0000256" key="5">
    <source>
        <dbReference type="ARBA" id="ARBA00022939"/>
    </source>
</evidence>
<dbReference type="EMBL" id="MZNU01000585">
    <property type="protein sequence ID" value="OWO92965.1"/>
    <property type="molecule type" value="Genomic_DNA"/>
</dbReference>
<dbReference type="Pfam" id="PF13578">
    <property type="entry name" value="Methyltransf_24"/>
    <property type="match status" value="1"/>
</dbReference>
<dbReference type="GO" id="GO:0006584">
    <property type="term" value="P:catecholamine metabolic process"/>
    <property type="evidence" value="ECO:0007669"/>
    <property type="project" value="UniProtKB-KW"/>
</dbReference>
<dbReference type="GO" id="GO:0032259">
    <property type="term" value="P:methylation"/>
    <property type="evidence" value="ECO:0007669"/>
    <property type="project" value="UniProtKB-KW"/>
</dbReference>
<name>A0A218YTJ5_9HELO</name>
<evidence type="ECO:0000313" key="8">
    <source>
        <dbReference type="Proteomes" id="UP000242519"/>
    </source>
</evidence>
<dbReference type="InParanoid" id="A0A218YTJ5"/>
<dbReference type="PANTHER" id="PTHR43836">
    <property type="entry name" value="CATECHOL O-METHYLTRANSFERASE 1-RELATED"/>
    <property type="match status" value="1"/>
</dbReference>
<keyword evidence="4" id="KW-0949">S-adenosyl-L-methionine</keyword>
<accession>A0A218YTJ5</accession>
<evidence type="ECO:0000256" key="1">
    <source>
        <dbReference type="ARBA" id="ARBA00012880"/>
    </source>
</evidence>
<dbReference type="PROSITE" id="PS51682">
    <property type="entry name" value="SAM_OMT_I"/>
    <property type="match status" value="1"/>
</dbReference>
<protein>
    <recommendedName>
        <fullName evidence="1">catechol O-methyltransferase</fullName>
        <ecNumber evidence="1">2.1.1.6</ecNumber>
    </recommendedName>
</protein>
<dbReference type="SUPFAM" id="SSF53335">
    <property type="entry name" value="S-adenosyl-L-methionine-dependent methyltransferases"/>
    <property type="match status" value="1"/>
</dbReference>
<dbReference type="PANTHER" id="PTHR43836:SF2">
    <property type="entry name" value="CATECHOL O-METHYLTRANSFERASE 1-RELATED"/>
    <property type="match status" value="1"/>
</dbReference>
<keyword evidence="3" id="KW-0808">Transferase</keyword>